<protein>
    <submittedName>
        <fullName evidence="2">Uncharacterized protein</fullName>
    </submittedName>
</protein>
<gene>
    <name evidence="1" type="ordered locus">PAU_00439</name>
    <name evidence="2" type="ORF">PA-RVA12-2478</name>
</gene>
<dbReference type="STRING" id="291112.PAU_00439"/>
<dbReference type="AlphaFoldDB" id="B6VMF0"/>
<organism evidence="2">
    <name type="scientific">Photorhabdus asymbiotica subsp. asymbiotica (strain ATCC 43949 / 3105-77)</name>
    <name type="common">Xenorhabdus luminescens (strain 2)</name>
    <dbReference type="NCBI Taxonomy" id="553480"/>
    <lineage>
        <taxon>Bacteria</taxon>
        <taxon>Pseudomonadati</taxon>
        <taxon>Pseudomonadota</taxon>
        <taxon>Gammaproteobacteria</taxon>
        <taxon>Enterobacterales</taxon>
        <taxon>Morganellaceae</taxon>
        <taxon>Photorhabdus</taxon>
    </lineage>
</organism>
<dbReference type="EMBL" id="FM211054">
    <property type="protein sequence ID" value="CAR67330.1"/>
    <property type="molecule type" value="Genomic_DNA"/>
</dbReference>
<reference evidence="2" key="3">
    <citation type="submission" date="2008-09" db="EMBL/GenBank/DDBJ databases">
        <authorList>
            <person name="Thomson N.R."/>
        </authorList>
    </citation>
    <scope>NUCLEOTIDE SEQUENCE</scope>
    <source>
        <strain evidence="2">ATCC 43949</strain>
    </source>
</reference>
<accession>C7BJ28</accession>
<sequence>MGAKLLGLRIADILIFEYSTTGIIAALWSGTTLGVIGDCHSACNSEWLKLPDFTHISIKSTLSSVHFIA</sequence>
<proteinExistence type="predicted"/>
<reference evidence="1" key="2">
    <citation type="submission" date="2008-05" db="EMBL/GenBank/DDBJ databases">
        <authorList>
            <person name="Crossman L.C."/>
        </authorList>
    </citation>
    <scope>NUCLEOTIDE SEQUENCE</scope>
    <source>
        <strain evidence="1">ATCC43949</strain>
    </source>
</reference>
<dbReference type="Proteomes" id="UP000002747">
    <property type="component" value="Chromosome"/>
</dbReference>
<reference evidence="2" key="1">
    <citation type="journal article" date="2008" name="Proc. Natl. Acad. Sci. U.S.A.">
        <title>Rapid virulence annotation (RVA): identification of virulence factors using a bacterial genome library and multiple invertebrate hosts.</title>
        <authorList>
            <person name="Waterfield N.R."/>
            <person name="Sanchez-Contreras M."/>
            <person name="Eleftherianos I."/>
            <person name="Dowling A."/>
            <person name="Wilkinson P."/>
            <person name="Parkhill J."/>
            <person name="Thomson N."/>
            <person name="Reynolds S.E."/>
            <person name="Bode H.B."/>
            <person name="Dorus S."/>
            <person name="Ffrench-Constant R.H."/>
        </authorList>
    </citation>
    <scope>NUCLEOTIDE SEQUENCE</scope>
    <source>
        <strain evidence="2">ATCC 43949</strain>
    </source>
</reference>
<name>B6VMF0_PHOAA</name>
<dbReference type="EMBL" id="FM162591">
    <property type="protein sequence ID" value="CAQ82532.1"/>
    <property type="molecule type" value="Genomic_DNA"/>
</dbReference>
<evidence type="ECO:0000313" key="1">
    <source>
        <dbReference type="EMBL" id="CAQ82532.1"/>
    </source>
</evidence>
<dbReference type="KEGG" id="pay:PAU_00439"/>
<evidence type="ECO:0000313" key="2">
    <source>
        <dbReference type="EMBL" id="CAR67330.1"/>
    </source>
</evidence>
<reference evidence="1 3" key="4">
    <citation type="journal article" date="2009" name="BMC Genomics">
        <title>Comparative genomics of the emerging human pathogen Photorhabdus asymbiotica with the insect pathogen Photorhabdus luminescens.</title>
        <authorList>
            <person name="Wilkinson P."/>
            <person name="Waterfield N.R."/>
            <person name="Crossman L."/>
            <person name="Corton C."/>
            <person name="Sanchez-Contreras M."/>
            <person name="Vlisidou I."/>
            <person name="Barron A."/>
            <person name="Bignell A."/>
            <person name="Clark L."/>
            <person name="Ormond D."/>
            <person name="Mayho M."/>
            <person name="Bason N."/>
            <person name="Smith F."/>
            <person name="Simmonds M."/>
            <person name="Churcher C."/>
            <person name="Harris D."/>
            <person name="Thompson N.R."/>
            <person name="Quail M."/>
            <person name="Parkhill J."/>
            <person name="ffrench-Constant R.H."/>
        </authorList>
    </citation>
    <scope>NUCLEOTIDE SEQUENCE [LARGE SCALE GENOMIC DNA]</scope>
    <source>
        <strain evidence="3">ATCC 43949 / 3105-77</strain>
        <strain evidence="1">ATCC43949</strain>
    </source>
</reference>
<accession>B6VMF0</accession>
<evidence type="ECO:0000313" key="3">
    <source>
        <dbReference type="Proteomes" id="UP000002747"/>
    </source>
</evidence>